<accession>A0ABQ5H812</accession>
<dbReference type="Gene3D" id="3.40.50.1440">
    <property type="entry name" value="Tubulin/FtsZ, GTPase domain"/>
    <property type="match status" value="2"/>
</dbReference>
<sequence>MQHHPSAPPPHHSPPPPHHPPPPAPHHPPPPPSGDSQGYIAVMMFRSVIFEVLAVDYRVLADDQHYIPRALVMDLEPRVINGIQTGEYRNLYNHENIFTSREVGARETTGQVDIIRYGFIPFGDSLSDCFCKKLVPHYIVFPNQNEISDVVVQPYNSLLTLKRLTLNADCVVVLDNTAISVRL</sequence>
<dbReference type="Proteomes" id="UP001151760">
    <property type="component" value="Unassembled WGS sequence"/>
</dbReference>
<evidence type="ECO:0000256" key="1">
    <source>
        <dbReference type="ARBA" id="ARBA00009636"/>
    </source>
</evidence>
<gene>
    <name evidence="7" type="ORF">Tco_1058121</name>
</gene>
<evidence type="ECO:0000259" key="6">
    <source>
        <dbReference type="Pfam" id="PF00091"/>
    </source>
</evidence>
<dbReference type="InterPro" id="IPR000217">
    <property type="entry name" value="Tubulin"/>
</dbReference>
<dbReference type="SUPFAM" id="SSF52490">
    <property type="entry name" value="Tubulin nucleotide-binding domain-like"/>
    <property type="match status" value="1"/>
</dbReference>
<comment type="similarity">
    <text evidence="1">Belongs to the tubulin family.</text>
</comment>
<reference evidence="7" key="2">
    <citation type="submission" date="2022-01" db="EMBL/GenBank/DDBJ databases">
        <authorList>
            <person name="Yamashiro T."/>
            <person name="Shiraishi A."/>
            <person name="Satake H."/>
            <person name="Nakayama K."/>
        </authorList>
    </citation>
    <scope>NUCLEOTIDE SEQUENCE</scope>
</reference>
<evidence type="ECO:0000256" key="3">
    <source>
        <dbReference type="ARBA" id="ARBA00022741"/>
    </source>
</evidence>
<dbReference type="Pfam" id="PF00091">
    <property type="entry name" value="Tubulin"/>
    <property type="match status" value="1"/>
</dbReference>
<keyword evidence="4" id="KW-0342">GTP-binding</keyword>
<feature type="compositionally biased region" description="Pro residues" evidence="5">
    <location>
        <begin position="1"/>
        <end position="33"/>
    </location>
</feature>
<evidence type="ECO:0000313" key="8">
    <source>
        <dbReference type="Proteomes" id="UP001151760"/>
    </source>
</evidence>
<keyword evidence="3" id="KW-0547">Nucleotide-binding</keyword>
<evidence type="ECO:0000256" key="5">
    <source>
        <dbReference type="SAM" id="MobiDB-lite"/>
    </source>
</evidence>
<feature type="region of interest" description="Disordered" evidence="5">
    <location>
        <begin position="1"/>
        <end position="35"/>
    </location>
</feature>
<organism evidence="7 8">
    <name type="scientific">Tanacetum coccineum</name>
    <dbReference type="NCBI Taxonomy" id="301880"/>
    <lineage>
        <taxon>Eukaryota</taxon>
        <taxon>Viridiplantae</taxon>
        <taxon>Streptophyta</taxon>
        <taxon>Embryophyta</taxon>
        <taxon>Tracheophyta</taxon>
        <taxon>Spermatophyta</taxon>
        <taxon>Magnoliopsida</taxon>
        <taxon>eudicotyledons</taxon>
        <taxon>Gunneridae</taxon>
        <taxon>Pentapetalae</taxon>
        <taxon>asterids</taxon>
        <taxon>campanulids</taxon>
        <taxon>Asterales</taxon>
        <taxon>Asteraceae</taxon>
        <taxon>Asteroideae</taxon>
        <taxon>Anthemideae</taxon>
        <taxon>Anthemidinae</taxon>
        <taxon>Tanacetum</taxon>
    </lineage>
</organism>
<reference evidence="7" key="1">
    <citation type="journal article" date="2022" name="Int. J. Mol. Sci.">
        <title>Draft Genome of Tanacetum Coccineum: Genomic Comparison of Closely Related Tanacetum-Family Plants.</title>
        <authorList>
            <person name="Yamashiro T."/>
            <person name="Shiraishi A."/>
            <person name="Nakayama K."/>
            <person name="Satake H."/>
        </authorList>
    </citation>
    <scope>NUCLEOTIDE SEQUENCE</scope>
</reference>
<name>A0ABQ5H812_9ASTR</name>
<protein>
    <submittedName>
        <fullName evidence="7">Tubulin gamma-1 chain</fullName>
    </submittedName>
</protein>
<comment type="caution">
    <text evidence="7">The sequence shown here is derived from an EMBL/GenBank/DDBJ whole genome shotgun (WGS) entry which is preliminary data.</text>
</comment>
<dbReference type="InterPro" id="IPR003008">
    <property type="entry name" value="Tubulin_FtsZ_GTPase"/>
</dbReference>
<dbReference type="EMBL" id="BQNB010019293">
    <property type="protein sequence ID" value="GJT83779.1"/>
    <property type="molecule type" value="Genomic_DNA"/>
</dbReference>
<dbReference type="InterPro" id="IPR036525">
    <property type="entry name" value="Tubulin/FtsZ_GTPase_sf"/>
</dbReference>
<evidence type="ECO:0000256" key="2">
    <source>
        <dbReference type="ARBA" id="ARBA00022701"/>
    </source>
</evidence>
<dbReference type="PANTHER" id="PTHR11588">
    <property type="entry name" value="TUBULIN"/>
    <property type="match status" value="1"/>
</dbReference>
<proteinExistence type="inferred from homology"/>
<evidence type="ECO:0000256" key="4">
    <source>
        <dbReference type="ARBA" id="ARBA00023134"/>
    </source>
</evidence>
<evidence type="ECO:0000313" key="7">
    <source>
        <dbReference type="EMBL" id="GJT83779.1"/>
    </source>
</evidence>
<keyword evidence="2" id="KW-0493">Microtubule</keyword>
<keyword evidence="8" id="KW-1185">Reference proteome</keyword>
<feature type="domain" description="Tubulin/FtsZ GTPase" evidence="6">
    <location>
        <begin position="126"/>
        <end position="179"/>
    </location>
</feature>